<comment type="caution">
    <text evidence="2">The sequence shown here is derived from an EMBL/GenBank/DDBJ whole genome shotgun (WGS) entry which is preliminary data.</text>
</comment>
<organism evidence="2 3">
    <name type="scientific">Nocardioides panacihumi</name>
    <dbReference type="NCBI Taxonomy" id="400774"/>
    <lineage>
        <taxon>Bacteria</taxon>
        <taxon>Bacillati</taxon>
        <taxon>Actinomycetota</taxon>
        <taxon>Actinomycetes</taxon>
        <taxon>Propionibacteriales</taxon>
        <taxon>Nocardioidaceae</taxon>
        <taxon>Nocardioides</taxon>
    </lineage>
</organism>
<dbReference type="CDD" id="cd00090">
    <property type="entry name" value="HTH_ARSR"/>
    <property type="match status" value="1"/>
</dbReference>
<dbReference type="Proteomes" id="UP001500571">
    <property type="component" value="Unassembled WGS sequence"/>
</dbReference>
<feature type="domain" description="HTH arsR-type" evidence="1">
    <location>
        <begin position="8"/>
        <end position="108"/>
    </location>
</feature>
<evidence type="ECO:0000259" key="1">
    <source>
        <dbReference type="SMART" id="SM00418"/>
    </source>
</evidence>
<dbReference type="Gene3D" id="1.10.10.10">
    <property type="entry name" value="Winged helix-like DNA-binding domain superfamily/Winged helix DNA-binding domain"/>
    <property type="match status" value="1"/>
</dbReference>
<proteinExistence type="predicted"/>
<protein>
    <recommendedName>
        <fullName evidence="1">HTH arsR-type domain-containing protein</fullName>
    </recommendedName>
</protein>
<keyword evidence="3" id="KW-1185">Reference proteome</keyword>
<dbReference type="RefSeq" id="WP_344041485.1">
    <property type="nucleotide sequence ID" value="NZ_BAAAPB010000001.1"/>
</dbReference>
<sequence length="191" mass="21706">MAKYDDPRILRAIAHPARNRILSELWASGSLRAADVARILDIPANQASFHLRQLAKYGLVTEAPEEARDKRDRVWKLASDDGISFRSQDMLSRPGGEAAMEVYQHNARAWGHRLVDLSLATDEPGAEKYISQGSLRFTQEEVAEFAEEFHELQNRWRERTLGHDDGRTTYSIYQLVQPYPDLPEPGDDTAT</sequence>
<dbReference type="InterPro" id="IPR036388">
    <property type="entry name" value="WH-like_DNA-bd_sf"/>
</dbReference>
<gene>
    <name evidence="2" type="ORF">GCM10009798_01990</name>
</gene>
<dbReference type="Pfam" id="PF12840">
    <property type="entry name" value="HTH_20"/>
    <property type="match status" value="1"/>
</dbReference>
<evidence type="ECO:0000313" key="3">
    <source>
        <dbReference type="Proteomes" id="UP001500571"/>
    </source>
</evidence>
<dbReference type="SMART" id="SM00418">
    <property type="entry name" value="HTH_ARSR"/>
    <property type="match status" value="1"/>
</dbReference>
<name>A0ABN2Q8E4_9ACTN</name>
<reference evidence="2 3" key="1">
    <citation type="journal article" date="2019" name="Int. J. Syst. Evol. Microbiol.">
        <title>The Global Catalogue of Microorganisms (GCM) 10K type strain sequencing project: providing services to taxonomists for standard genome sequencing and annotation.</title>
        <authorList>
            <consortium name="The Broad Institute Genomics Platform"/>
            <consortium name="The Broad Institute Genome Sequencing Center for Infectious Disease"/>
            <person name="Wu L."/>
            <person name="Ma J."/>
        </authorList>
    </citation>
    <scope>NUCLEOTIDE SEQUENCE [LARGE SCALE GENOMIC DNA]</scope>
    <source>
        <strain evidence="2 3">JCM 15309</strain>
    </source>
</reference>
<dbReference type="InterPro" id="IPR001845">
    <property type="entry name" value="HTH_ArsR_DNA-bd_dom"/>
</dbReference>
<dbReference type="EMBL" id="BAAAPB010000001">
    <property type="protein sequence ID" value="GAA1946595.1"/>
    <property type="molecule type" value="Genomic_DNA"/>
</dbReference>
<dbReference type="InterPro" id="IPR011991">
    <property type="entry name" value="ArsR-like_HTH"/>
</dbReference>
<evidence type="ECO:0000313" key="2">
    <source>
        <dbReference type="EMBL" id="GAA1946595.1"/>
    </source>
</evidence>
<accession>A0ABN2Q8E4</accession>
<dbReference type="SUPFAM" id="SSF46785">
    <property type="entry name" value="Winged helix' DNA-binding domain"/>
    <property type="match status" value="1"/>
</dbReference>
<dbReference type="InterPro" id="IPR036390">
    <property type="entry name" value="WH_DNA-bd_sf"/>
</dbReference>